<dbReference type="PANTHER" id="PTHR43317:SF1">
    <property type="entry name" value="THERMOSPERMINE SYNTHASE ACAULIS5"/>
    <property type="match status" value="1"/>
</dbReference>
<dbReference type="PROSITE" id="PS51006">
    <property type="entry name" value="PABS_2"/>
    <property type="match status" value="1"/>
</dbReference>
<evidence type="ECO:0000313" key="7">
    <source>
        <dbReference type="Proteomes" id="UP000389128"/>
    </source>
</evidence>
<feature type="domain" description="PABS" evidence="5">
    <location>
        <begin position="1"/>
        <end position="213"/>
    </location>
</feature>
<protein>
    <submittedName>
        <fullName evidence="6">Spermidine synthase</fullName>
    </submittedName>
</protein>
<evidence type="ECO:0000313" key="6">
    <source>
        <dbReference type="EMBL" id="TYC54377.1"/>
    </source>
</evidence>
<proteinExistence type="inferred from homology"/>
<dbReference type="GO" id="GO:0006596">
    <property type="term" value="P:polyamine biosynthetic process"/>
    <property type="evidence" value="ECO:0007669"/>
    <property type="project" value="UniProtKB-UniRule"/>
</dbReference>
<dbReference type="InterPro" id="IPR029063">
    <property type="entry name" value="SAM-dependent_MTases_sf"/>
</dbReference>
<keyword evidence="3 4" id="KW-0620">Polyamine biosynthesis</keyword>
<dbReference type="InterPro" id="IPR030374">
    <property type="entry name" value="PABS"/>
</dbReference>
<evidence type="ECO:0000259" key="5">
    <source>
        <dbReference type="PROSITE" id="PS51006"/>
    </source>
</evidence>
<dbReference type="Proteomes" id="UP000389128">
    <property type="component" value="Unassembled WGS sequence"/>
</dbReference>
<evidence type="ECO:0000256" key="3">
    <source>
        <dbReference type="ARBA" id="ARBA00023115"/>
    </source>
</evidence>
<dbReference type="SUPFAM" id="SSF53335">
    <property type="entry name" value="S-adenosyl-L-methionine-dependent methyltransferases"/>
    <property type="match status" value="1"/>
</dbReference>
<organism evidence="6 7">
    <name type="scientific">Zoogloea oleivorans</name>
    <dbReference type="NCBI Taxonomy" id="1552750"/>
    <lineage>
        <taxon>Bacteria</taxon>
        <taxon>Pseudomonadati</taxon>
        <taxon>Pseudomonadota</taxon>
        <taxon>Betaproteobacteria</taxon>
        <taxon>Rhodocyclales</taxon>
        <taxon>Zoogloeaceae</taxon>
        <taxon>Zoogloea</taxon>
    </lineage>
</organism>
<dbReference type="Pfam" id="PF01564">
    <property type="entry name" value="Spermine_synth"/>
    <property type="match status" value="1"/>
</dbReference>
<dbReference type="EMBL" id="SDKK01000021">
    <property type="protein sequence ID" value="TYC54377.1"/>
    <property type="molecule type" value="Genomic_DNA"/>
</dbReference>
<dbReference type="NCBIfam" id="NF037959">
    <property type="entry name" value="MFS_SpdSyn"/>
    <property type="match status" value="1"/>
</dbReference>
<feature type="active site" description="Proton acceptor" evidence="4">
    <location>
        <position position="131"/>
    </location>
</feature>
<dbReference type="OrthoDB" id="117774at2"/>
<comment type="caution">
    <text evidence="6">The sequence shown here is derived from an EMBL/GenBank/DDBJ whole genome shotgun (WGS) entry which is preliminary data.</text>
</comment>
<dbReference type="RefSeq" id="WP_148580725.1">
    <property type="nucleotide sequence ID" value="NZ_SDKK01000021.1"/>
</dbReference>
<dbReference type="AlphaFoldDB" id="A0A6C2CK42"/>
<dbReference type="Gene3D" id="3.40.50.150">
    <property type="entry name" value="Vaccinia Virus protein VP39"/>
    <property type="match status" value="1"/>
</dbReference>
<accession>A0A6C2CK42</accession>
<keyword evidence="7" id="KW-1185">Reference proteome</keyword>
<keyword evidence="2 4" id="KW-0808">Transferase</keyword>
<dbReference type="CDD" id="cd02440">
    <property type="entry name" value="AdoMet_MTases"/>
    <property type="match status" value="1"/>
</dbReference>
<evidence type="ECO:0000256" key="2">
    <source>
        <dbReference type="ARBA" id="ARBA00022679"/>
    </source>
</evidence>
<evidence type="ECO:0000256" key="4">
    <source>
        <dbReference type="PROSITE-ProRule" id="PRU00354"/>
    </source>
</evidence>
<comment type="similarity">
    <text evidence="1">Belongs to the spermidine/spermine synthase family.</text>
</comment>
<name>A0A6C2CK42_9RHOO</name>
<gene>
    <name evidence="6" type="ORF">ETQ85_19320</name>
</gene>
<evidence type="ECO:0000256" key="1">
    <source>
        <dbReference type="ARBA" id="ARBA00007867"/>
    </source>
</evidence>
<sequence length="250" mass="27508">MTIPIDISEESGVRYLHFGSEWVQGAMRIRKPHALELTYTREMMAGLLFRGAAWPRRVLLIGLGAGSLAKFVHHNLPEAHTTVVEIAPEVHAVAYQYFKLPEEDERLQVVIGDGAEFIAGDNNQWDLIAVDGFDRNARAGALATQPFYEACRARLAEDGVLAVNLFGQLRGFKTQLKRIGDAFDGRVLALPESDSGNVVALAARGEAMTLSTTALRERAMQLKADTGLDLVPTFKRLEKSASFLDDKVTL</sequence>
<reference evidence="6 7" key="1">
    <citation type="submission" date="2019-01" db="EMBL/GenBank/DDBJ databases">
        <title>Zoogloea oleivorans genome sequencing and assembly.</title>
        <authorList>
            <person name="Tancsics A."/>
            <person name="Farkas M."/>
            <person name="Kriszt B."/>
            <person name="Maroti G."/>
            <person name="Horvath B."/>
        </authorList>
    </citation>
    <scope>NUCLEOTIDE SEQUENCE [LARGE SCALE GENOMIC DNA]</scope>
    <source>
        <strain evidence="6 7">Buc</strain>
    </source>
</reference>
<dbReference type="PANTHER" id="PTHR43317">
    <property type="entry name" value="THERMOSPERMINE SYNTHASE ACAULIS5"/>
    <property type="match status" value="1"/>
</dbReference>
<dbReference type="GO" id="GO:0016740">
    <property type="term" value="F:transferase activity"/>
    <property type="evidence" value="ECO:0007669"/>
    <property type="project" value="UniProtKB-UniRule"/>
</dbReference>